<dbReference type="AlphaFoldDB" id="M1VV84"/>
<keyword evidence="1" id="KW-0732">Signal</keyword>
<proteinExistence type="predicted"/>
<evidence type="ECO:0000313" key="2">
    <source>
        <dbReference type="EMBL" id="CCE29077.1"/>
    </source>
</evidence>
<organism evidence="2 3">
    <name type="scientific">Claviceps purpurea (strain 20.1)</name>
    <name type="common">Ergot fungus</name>
    <name type="synonym">Sphacelia segetum</name>
    <dbReference type="NCBI Taxonomy" id="1111077"/>
    <lineage>
        <taxon>Eukaryota</taxon>
        <taxon>Fungi</taxon>
        <taxon>Dikarya</taxon>
        <taxon>Ascomycota</taxon>
        <taxon>Pezizomycotina</taxon>
        <taxon>Sordariomycetes</taxon>
        <taxon>Hypocreomycetidae</taxon>
        <taxon>Hypocreales</taxon>
        <taxon>Clavicipitaceae</taxon>
        <taxon>Claviceps</taxon>
    </lineage>
</organism>
<comment type="caution">
    <text evidence="2">The sequence shown here is derived from an EMBL/GenBank/DDBJ whole genome shotgun (WGS) entry which is preliminary data.</text>
</comment>
<reference evidence="2 3" key="1">
    <citation type="journal article" date="2013" name="PLoS Genet.">
        <title>Plant-symbiotic fungi as chemical engineers: Multi-genome analysis of the Clavicipitaceae reveals dynamics of alkaloid loci.</title>
        <authorList>
            <person name="Schardl C.L."/>
            <person name="Young C.A."/>
            <person name="Hesse U."/>
            <person name="Amyotte S.G."/>
            <person name="Andreeva K."/>
            <person name="Calie P.J."/>
            <person name="Fleetwood D.J."/>
            <person name="Haws D.C."/>
            <person name="Moore N."/>
            <person name="Oeser B."/>
            <person name="Panaccione D.G."/>
            <person name="Schweri K.K."/>
            <person name="Voisey C.R."/>
            <person name="Farman M.L."/>
            <person name="Jaromczyk J.W."/>
            <person name="Roe B.A."/>
            <person name="O'Sullivan D.M."/>
            <person name="Scott B."/>
            <person name="Tudzynski P."/>
            <person name="An Z."/>
            <person name="Arnaoudova E.G."/>
            <person name="Bullock C.T."/>
            <person name="Charlton N.D."/>
            <person name="Chen L."/>
            <person name="Cox M."/>
            <person name="Dinkins R.D."/>
            <person name="Florea S."/>
            <person name="Glenn A.E."/>
            <person name="Gordon A."/>
            <person name="Gueldener U."/>
            <person name="Harris D.R."/>
            <person name="Hollin W."/>
            <person name="Jaromczyk J."/>
            <person name="Johnson R.D."/>
            <person name="Khan A.K."/>
            <person name="Leistner E."/>
            <person name="Leuchtmann A."/>
            <person name="Li C."/>
            <person name="Liu J."/>
            <person name="Liu J."/>
            <person name="Liu M."/>
            <person name="Mace W."/>
            <person name="Machado C."/>
            <person name="Nagabhyru P."/>
            <person name="Pan J."/>
            <person name="Schmid J."/>
            <person name="Sugawara K."/>
            <person name="Steiner U."/>
            <person name="Takach J.E."/>
            <person name="Tanaka E."/>
            <person name="Webb J.S."/>
            <person name="Wilson E.V."/>
            <person name="Wiseman J.L."/>
            <person name="Yoshida R."/>
            <person name="Zeng Z."/>
        </authorList>
    </citation>
    <scope>NUCLEOTIDE SEQUENCE [LARGE SCALE GENOMIC DNA]</scope>
    <source>
        <strain evidence="2 3">20.1</strain>
    </source>
</reference>
<dbReference type="HOGENOM" id="CLU_3032195_0_0_1"/>
<dbReference type="EMBL" id="CAGA01000012">
    <property type="protein sequence ID" value="CCE29077.1"/>
    <property type="molecule type" value="Genomic_DNA"/>
</dbReference>
<feature type="signal peptide" evidence="1">
    <location>
        <begin position="1"/>
        <end position="21"/>
    </location>
</feature>
<accession>M1VV84</accession>
<sequence length="55" mass="5736">MLKIASVFIVALAAIGPVVQAASTCTPGLDYCGFTLERNGWGSGLPTDGLHEEQE</sequence>
<protein>
    <submittedName>
        <fullName evidence="2">Uncharacterized protein</fullName>
    </submittedName>
</protein>
<evidence type="ECO:0000256" key="1">
    <source>
        <dbReference type="SAM" id="SignalP"/>
    </source>
</evidence>
<gene>
    <name evidence="2" type="ORF">CPUR_02768</name>
</gene>
<evidence type="ECO:0000313" key="3">
    <source>
        <dbReference type="Proteomes" id="UP000016801"/>
    </source>
</evidence>
<name>M1VV84_CLAP2</name>
<keyword evidence="3" id="KW-1185">Reference proteome</keyword>
<dbReference type="Proteomes" id="UP000016801">
    <property type="component" value="Unassembled WGS sequence"/>
</dbReference>
<dbReference type="VEuPathDB" id="FungiDB:CPUR_02768"/>
<feature type="chain" id="PRO_5004019203" evidence="1">
    <location>
        <begin position="22"/>
        <end position="55"/>
    </location>
</feature>